<proteinExistence type="predicted"/>
<gene>
    <name evidence="2" type="ORF">THAOC_27617</name>
</gene>
<evidence type="ECO:0000313" key="3">
    <source>
        <dbReference type="Proteomes" id="UP000266841"/>
    </source>
</evidence>
<dbReference type="Proteomes" id="UP000266841">
    <property type="component" value="Unassembled WGS sequence"/>
</dbReference>
<protein>
    <submittedName>
        <fullName evidence="2">Uncharacterized protein</fullName>
    </submittedName>
</protein>
<sequence>GGLLGGNISTPFSKKPNDDSPSLILECDSPSTLTLTPGHVRGKFRFRRKERERERERERESIYFVRYGKG</sequence>
<organism evidence="2 3">
    <name type="scientific">Thalassiosira oceanica</name>
    <name type="common">Marine diatom</name>
    <dbReference type="NCBI Taxonomy" id="159749"/>
    <lineage>
        <taxon>Eukaryota</taxon>
        <taxon>Sar</taxon>
        <taxon>Stramenopiles</taxon>
        <taxon>Ochrophyta</taxon>
        <taxon>Bacillariophyta</taxon>
        <taxon>Coscinodiscophyceae</taxon>
        <taxon>Thalassiosirophycidae</taxon>
        <taxon>Thalassiosirales</taxon>
        <taxon>Thalassiosiraceae</taxon>
        <taxon>Thalassiosira</taxon>
    </lineage>
</organism>
<feature type="non-terminal residue" evidence="2">
    <location>
        <position position="1"/>
    </location>
</feature>
<feature type="region of interest" description="Disordered" evidence="1">
    <location>
        <begin position="1"/>
        <end position="22"/>
    </location>
</feature>
<reference evidence="2 3" key="1">
    <citation type="journal article" date="2012" name="Genome Biol.">
        <title>Genome and low-iron response of an oceanic diatom adapted to chronic iron limitation.</title>
        <authorList>
            <person name="Lommer M."/>
            <person name="Specht M."/>
            <person name="Roy A.S."/>
            <person name="Kraemer L."/>
            <person name="Andreson R."/>
            <person name="Gutowska M.A."/>
            <person name="Wolf J."/>
            <person name="Bergner S.V."/>
            <person name="Schilhabel M.B."/>
            <person name="Klostermeier U.C."/>
            <person name="Beiko R.G."/>
            <person name="Rosenstiel P."/>
            <person name="Hippler M."/>
            <person name="Laroche J."/>
        </authorList>
    </citation>
    <scope>NUCLEOTIDE SEQUENCE [LARGE SCALE GENOMIC DNA]</scope>
    <source>
        <strain evidence="2 3">CCMP1005</strain>
    </source>
</reference>
<dbReference type="EMBL" id="AGNL01038684">
    <property type="protein sequence ID" value="EJK53016.1"/>
    <property type="molecule type" value="Genomic_DNA"/>
</dbReference>
<evidence type="ECO:0000313" key="2">
    <source>
        <dbReference type="EMBL" id="EJK53016.1"/>
    </source>
</evidence>
<dbReference type="AlphaFoldDB" id="K0RVZ5"/>
<comment type="caution">
    <text evidence="2">The sequence shown here is derived from an EMBL/GenBank/DDBJ whole genome shotgun (WGS) entry which is preliminary data.</text>
</comment>
<evidence type="ECO:0000256" key="1">
    <source>
        <dbReference type="SAM" id="MobiDB-lite"/>
    </source>
</evidence>
<keyword evidence="3" id="KW-1185">Reference proteome</keyword>
<name>K0RVZ5_THAOC</name>
<accession>K0RVZ5</accession>